<dbReference type="Proteomes" id="UP000693981">
    <property type="component" value="Unassembled WGS sequence"/>
</dbReference>
<dbReference type="AlphaFoldDB" id="A0A8T1WZ55"/>
<sequence>MVKAVRSISLRVIIAAALAATIQATGIAYNPTTNTEVDAPLDPCHPAYGGPFDPACVVVDVPYNADDEKAESLEIPSNGGTTRRMEDAANKDVSNLETYLGESLELSFTVLKEEYASGEAPIIPWPGSYWPTYQDSINVQWKAGEDSPSSKYAQAFGLDPTEFMNNISAKNGIDSQKKRPVCSVDADCKSLNDESVCGRRAGAPTGYCIPTWYGICHAWAPAALMEEEPQCDVVKNGVTFHVMDIKALISDIYDGSSIKTVFTGSRFNGPDNPPDMDQYGRYRNPSRRDLGAGFFHLAISNLLGKHNKSFILDVSSTSAVWNQPVRSYKVESMELVDPAQASMQHFGTETYPFNSEMVNLAYVKTTVSWVVEAYADGPLVSTGKVDKYTVSDVYEYLLELDANYAVIGGEWVGRSKTDHADFLWFATAKPDASSITSTGLNYANVEELLNLSVACGAPEKAQYFSKHVDRCLDLCLDGYFSERFNRYIGERFSECLSLPFGKRLDWYIGERFSECLSLPFSKRLDWYIGERFSECLYVE</sequence>
<evidence type="ECO:0000313" key="3">
    <source>
        <dbReference type="Proteomes" id="UP000693981"/>
    </source>
</evidence>
<name>A0A8T1WZ55_9STRA</name>
<reference evidence="2" key="1">
    <citation type="submission" date="2021-02" db="EMBL/GenBank/DDBJ databases">
        <authorList>
            <person name="Palmer J.M."/>
        </authorList>
    </citation>
    <scope>NUCLEOTIDE SEQUENCE</scope>
    <source>
        <strain evidence="2">SCRP23</strain>
    </source>
</reference>
<evidence type="ECO:0008006" key="4">
    <source>
        <dbReference type="Google" id="ProtNLM"/>
    </source>
</evidence>
<keyword evidence="1" id="KW-0732">Signal</keyword>
<evidence type="ECO:0000313" key="2">
    <source>
        <dbReference type="EMBL" id="KAG7396999.1"/>
    </source>
</evidence>
<proteinExistence type="predicted"/>
<dbReference type="InterPro" id="IPR032048">
    <property type="entry name" value="TGase_elicitor"/>
</dbReference>
<organism evidence="2 3">
    <name type="scientific">Phytophthora boehmeriae</name>
    <dbReference type="NCBI Taxonomy" id="109152"/>
    <lineage>
        <taxon>Eukaryota</taxon>
        <taxon>Sar</taxon>
        <taxon>Stramenopiles</taxon>
        <taxon>Oomycota</taxon>
        <taxon>Peronosporomycetes</taxon>
        <taxon>Peronosporales</taxon>
        <taxon>Peronosporaceae</taxon>
        <taxon>Phytophthora</taxon>
    </lineage>
</organism>
<evidence type="ECO:0000256" key="1">
    <source>
        <dbReference type="SAM" id="SignalP"/>
    </source>
</evidence>
<dbReference type="EMBL" id="JAGDFL010000130">
    <property type="protein sequence ID" value="KAG7396999.1"/>
    <property type="molecule type" value="Genomic_DNA"/>
</dbReference>
<protein>
    <recommendedName>
        <fullName evidence="4">Elicitor-like transglutaminase</fullName>
    </recommendedName>
</protein>
<comment type="caution">
    <text evidence="2">The sequence shown here is derived from an EMBL/GenBank/DDBJ whole genome shotgun (WGS) entry which is preliminary data.</text>
</comment>
<dbReference type="Pfam" id="PF16683">
    <property type="entry name" value="TGase_elicitor"/>
    <property type="match status" value="1"/>
</dbReference>
<accession>A0A8T1WZ55</accession>
<keyword evidence="3" id="KW-1185">Reference proteome</keyword>
<dbReference type="GO" id="GO:0016755">
    <property type="term" value="F:aminoacyltransferase activity"/>
    <property type="evidence" value="ECO:0007669"/>
    <property type="project" value="InterPro"/>
</dbReference>
<feature type="chain" id="PRO_5035722329" description="Elicitor-like transglutaminase" evidence="1">
    <location>
        <begin position="25"/>
        <end position="539"/>
    </location>
</feature>
<gene>
    <name evidence="2" type="ORF">PHYBOEH_001449</name>
</gene>
<feature type="signal peptide" evidence="1">
    <location>
        <begin position="1"/>
        <end position="24"/>
    </location>
</feature>
<dbReference type="OrthoDB" id="10249031at2759"/>